<dbReference type="FunFam" id="3.90.76.10:FF:000007">
    <property type="entry name" value="Dipeptide ABC transporter periplasmic dipeptide-binding protein"/>
    <property type="match status" value="1"/>
</dbReference>
<evidence type="ECO:0000256" key="3">
    <source>
        <dbReference type="ARBA" id="ARBA00022448"/>
    </source>
</evidence>
<evidence type="ECO:0000256" key="6">
    <source>
        <dbReference type="SAM" id="Phobius"/>
    </source>
</evidence>
<dbReference type="InterPro" id="IPR030678">
    <property type="entry name" value="Peptide/Ni-bd"/>
</dbReference>
<comment type="similarity">
    <text evidence="2">Belongs to the bacterial solute-binding protein 5 family.</text>
</comment>
<dbReference type="OrthoDB" id="194307at2157"/>
<dbReference type="eggNOG" id="arCOG01534">
    <property type="taxonomic scope" value="Archaea"/>
</dbReference>
<protein>
    <submittedName>
        <fullName evidence="8">Extracellular solute-binding protein family 5</fullName>
    </submittedName>
</protein>
<dbReference type="PIRSF" id="PIRSF002741">
    <property type="entry name" value="MppA"/>
    <property type="match status" value="1"/>
</dbReference>
<dbReference type="STRING" id="591019.Shell_0849"/>
<dbReference type="Proteomes" id="UP000002573">
    <property type="component" value="Chromosome"/>
</dbReference>
<dbReference type="RefSeq" id="WP_013143159.1">
    <property type="nucleotide sequence ID" value="NC_014205.1"/>
</dbReference>
<dbReference type="FunFam" id="3.10.105.10:FF:000012">
    <property type="entry name" value="Peptide/nickel transport system substrate-binding protein"/>
    <property type="match status" value="1"/>
</dbReference>
<dbReference type="SUPFAM" id="SSF53850">
    <property type="entry name" value="Periplasmic binding protein-like II"/>
    <property type="match status" value="1"/>
</dbReference>
<dbReference type="GO" id="GO:0015833">
    <property type="term" value="P:peptide transport"/>
    <property type="evidence" value="ECO:0007669"/>
    <property type="project" value="TreeGrafter"/>
</dbReference>
<dbReference type="GO" id="GO:0043190">
    <property type="term" value="C:ATP-binding cassette (ABC) transporter complex"/>
    <property type="evidence" value="ECO:0007669"/>
    <property type="project" value="InterPro"/>
</dbReference>
<evidence type="ECO:0000313" key="8">
    <source>
        <dbReference type="EMBL" id="ADI31961.1"/>
    </source>
</evidence>
<accession>D7D865</accession>
<dbReference type="GO" id="GO:1904680">
    <property type="term" value="F:peptide transmembrane transporter activity"/>
    <property type="evidence" value="ECO:0007669"/>
    <property type="project" value="TreeGrafter"/>
</dbReference>
<keyword evidence="4" id="KW-0732">Signal</keyword>
<keyword evidence="6" id="KW-0812">Transmembrane</keyword>
<dbReference type="KEGG" id="shc:Shell_0849"/>
<evidence type="ECO:0000313" key="9">
    <source>
        <dbReference type="Proteomes" id="UP000002573"/>
    </source>
</evidence>
<dbReference type="HOGENOM" id="CLU_017028_7_2_2"/>
<dbReference type="Gene3D" id="3.90.76.10">
    <property type="entry name" value="Dipeptide-binding Protein, Domain 1"/>
    <property type="match status" value="1"/>
</dbReference>
<keyword evidence="6" id="KW-0472">Membrane</keyword>
<organism evidence="8 9">
    <name type="scientific">Staphylothermus hellenicus (strain DSM 12710 / JCM 10830 / BK20S6-10-b1 / P8)</name>
    <dbReference type="NCBI Taxonomy" id="591019"/>
    <lineage>
        <taxon>Archaea</taxon>
        <taxon>Thermoproteota</taxon>
        <taxon>Thermoprotei</taxon>
        <taxon>Desulfurococcales</taxon>
        <taxon>Desulfurococcaceae</taxon>
        <taxon>Staphylothermus</taxon>
    </lineage>
</organism>
<dbReference type="InterPro" id="IPR039424">
    <property type="entry name" value="SBP_5"/>
</dbReference>
<keyword evidence="3" id="KW-0813">Transport</keyword>
<evidence type="ECO:0000256" key="1">
    <source>
        <dbReference type="ARBA" id="ARBA00004196"/>
    </source>
</evidence>
<dbReference type="InterPro" id="IPR000914">
    <property type="entry name" value="SBP_5_dom"/>
</dbReference>
<evidence type="ECO:0000256" key="5">
    <source>
        <dbReference type="SAM" id="MobiDB-lite"/>
    </source>
</evidence>
<dbReference type="Gene3D" id="3.40.190.10">
    <property type="entry name" value="Periplasmic binding protein-like II"/>
    <property type="match status" value="1"/>
</dbReference>
<comment type="subcellular location">
    <subcellularLocation>
        <location evidence="1">Cell envelope</location>
    </subcellularLocation>
</comment>
<evidence type="ECO:0000256" key="2">
    <source>
        <dbReference type="ARBA" id="ARBA00005695"/>
    </source>
</evidence>
<dbReference type="Gene3D" id="3.10.105.10">
    <property type="entry name" value="Dipeptide-binding Protein, Domain 3"/>
    <property type="match status" value="1"/>
</dbReference>
<dbReference type="PANTHER" id="PTHR30290:SF10">
    <property type="entry name" value="PERIPLASMIC OLIGOPEPTIDE-BINDING PROTEIN-RELATED"/>
    <property type="match status" value="1"/>
</dbReference>
<feature type="transmembrane region" description="Helical" evidence="6">
    <location>
        <begin position="12"/>
        <end position="31"/>
    </location>
</feature>
<evidence type="ECO:0000259" key="7">
    <source>
        <dbReference type="Pfam" id="PF00496"/>
    </source>
</evidence>
<name>D7D865_STAHD</name>
<keyword evidence="9" id="KW-1185">Reference proteome</keyword>
<dbReference type="GO" id="GO:0042597">
    <property type="term" value="C:periplasmic space"/>
    <property type="evidence" value="ECO:0007669"/>
    <property type="project" value="UniProtKB-ARBA"/>
</dbReference>
<reference evidence="9" key="1">
    <citation type="submission" date="2010-05" db="EMBL/GenBank/DDBJ databases">
        <title>Complete sequence of Staphylothermus hellenicus DSM 12710.</title>
        <authorList>
            <consortium name="US DOE Joint Genome Institute"/>
            <person name="Lucas S."/>
            <person name="Copeland A."/>
            <person name="Lapidus A."/>
            <person name="Cheng J.-F."/>
            <person name="Bruce D."/>
            <person name="Goodwin L."/>
            <person name="Pitluck S."/>
            <person name="Davenport K."/>
            <person name="Detter J.C."/>
            <person name="Han C."/>
            <person name="Tapia R."/>
            <person name="Larimer F."/>
            <person name="Land M."/>
            <person name="Hauser L."/>
            <person name="Kyrpides N."/>
            <person name="Mikhailova N."/>
            <person name="Anderson I.J."/>
            <person name="Woyke T."/>
        </authorList>
    </citation>
    <scope>NUCLEOTIDE SEQUENCE [LARGE SCALE GENOMIC DNA]</scope>
    <source>
        <strain evidence="9">DSM 12710 / JCM 10830 / BK20S6-10-b1 / P8</strain>
    </source>
</reference>
<dbReference type="EMBL" id="CP002051">
    <property type="protein sequence ID" value="ADI31961.1"/>
    <property type="molecule type" value="Genomic_DNA"/>
</dbReference>
<evidence type="ECO:0000256" key="4">
    <source>
        <dbReference type="ARBA" id="ARBA00022729"/>
    </source>
</evidence>
<reference evidence="8 9" key="2">
    <citation type="journal article" date="2011" name="Stand. Genomic Sci.">
        <title>Complete genome sequence of Staphylothermus hellenicus P8.</title>
        <authorList>
            <person name="Anderson I."/>
            <person name="Wirth R."/>
            <person name="Lucas S."/>
            <person name="Copeland A."/>
            <person name="Lapidus A."/>
            <person name="Cheng J.F."/>
            <person name="Goodwin L."/>
            <person name="Pitluck S."/>
            <person name="Davenport K."/>
            <person name="Detter J.C."/>
            <person name="Han C."/>
            <person name="Tapia R."/>
            <person name="Land M."/>
            <person name="Hauser L."/>
            <person name="Pati A."/>
            <person name="Mikhailova N."/>
            <person name="Woyke T."/>
            <person name="Klenk H.P."/>
            <person name="Kyrpides N."/>
            <person name="Ivanova N."/>
        </authorList>
    </citation>
    <scope>NUCLEOTIDE SEQUENCE [LARGE SCALE GENOMIC DNA]</scope>
    <source>
        <strain evidence="9">DSM 12710 / JCM 10830 / BK20S6-10-b1 / P8</strain>
    </source>
</reference>
<dbReference type="PANTHER" id="PTHR30290">
    <property type="entry name" value="PERIPLASMIC BINDING COMPONENT OF ABC TRANSPORTER"/>
    <property type="match status" value="1"/>
</dbReference>
<feature type="domain" description="Solute-binding protein family 5" evidence="7">
    <location>
        <begin position="113"/>
        <end position="472"/>
    </location>
</feature>
<dbReference type="AlphaFoldDB" id="D7D865"/>
<keyword evidence="6" id="KW-1133">Transmembrane helix</keyword>
<gene>
    <name evidence="8" type="ordered locus">Shell_0849</name>
</gene>
<feature type="region of interest" description="Disordered" evidence="5">
    <location>
        <begin position="41"/>
        <end position="61"/>
    </location>
</feature>
<dbReference type="Pfam" id="PF00496">
    <property type="entry name" value="SBP_bac_5"/>
    <property type="match status" value="1"/>
</dbReference>
<sequence length="552" mass="62021">MYTYRLKAISKTAWTIIIIFLIIIGAVAVWYSSTWGKPAETATTTTSSPTTSSTTSLPATTSATSPAVKQIVIGVTDKVTDLDPSNAYDFFTWEVLNNIMEGLVKYKPGTLDIVPGLAESWEVSDDSKTWTFHLRSGLKFADGTPLTAQDVVRSINRVMRINGDPAWLVTSFVESVEAPDNLTVVFHLKQPTAYFLALLATPPYFPVHPAYKPDEIDSDQTAGGAGPYKITKFIRDDVLVLETNPYYYGDKPKTSKIVIKFFRDATSLRLAIENGEIDIAWRTLRPTDIDYFKKASGYKVIEVPGSFIRYICINTKMSPVDNKLVRQALAAAINRQDIIDTVLLGAGEPLYSLVPNGMWSHIDVFKEKYGNANIDLAKQLLQKAGYSEENKLHIELWYTPTHYGDTEADIAQVIKEQWEATGMITVDIKSAEWGTYVDYIRNNQLMVYLLGWYPDYLDPDDYLTPFLHSESNSWAGTQYANATVDQLLVKAQTITDQNQRAQLYKQVQEIFAEDVPYIPIFQGKLYIIAREGVEGIIPNPTMLLLYSTIYKS</sequence>
<dbReference type="CDD" id="cd08519">
    <property type="entry name" value="PBP2_NikA_DppA_OppA_like_20"/>
    <property type="match status" value="1"/>
</dbReference>
<proteinExistence type="inferred from homology"/>
<dbReference type="GeneID" id="9234138"/>